<dbReference type="Pfam" id="PF04055">
    <property type="entry name" value="Radical_SAM"/>
    <property type="match status" value="1"/>
</dbReference>
<dbReference type="PROSITE" id="PS51918">
    <property type="entry name" value="RADICAL_SAM"/>
    <property type="match status" value="1"/>
</dbReference>
<keyword evidence="2" id="KW-0479">Metal-binding</keyword>
<dbReference type="NCBIfam" id="TIGR04267">
    <property type="entry name" value="mod_HExxH"/>
    <property type="match status" value="1"/>
</dbReference>
<dbReference type="SUPFAM" id="SSF102114">
    <property type="entry name" value="Radical SAM enzymes"/>
    <property type="match status" value="1"/>
</dbReference>
<reference evidence="6" key="1">
    <citation type="submission" date="2021-01" db="EMBL/GenBank/DDBJ databases">
        <title>Whole genome shotgun sequence of Rhizocola hellebori NBRC 109834.</title>
        <authorList>
            <person name="Komaki H."/>
            <person name="Tamura T."/>
        </authorList>
    </citation>
    <scope>NUCLEOTIDE SEQUENCE</scope>
    <source>
        <strain evidence="6">NBRC 109834</strain>
    </source>
</reference>
<evidence type="ECO:0000256" key="3">
    <source>
        <dbReference type="ARBA" id="ARBA00023004"/>
    </source>
</evidence>
<dbReference type="InterPro" id="IPR026337">
    <property type="entry name" value="AKG_HExxH"/>
</dbReference>
<dbReference type="SFLD" id="SFLDG01386">
    <property type="entry name" value="main_SPASM_domain-containing"/>
    <property type="match status" value="1"/>
</dbReference>
<dbReference type="SFLD" id="SFLDS00029">
    <property type="entry name" value="Radical_SAM"/>
    <property type="match status" value="1"/>
</dbReference>
<dbReference type="PANTHER" id="PTHR43273">
    <property type="entry name" value="ANAEROBIC SULFATASE-MATURATING ENZYME HOMOLOG ASLB-RELATED"/>
    <property type="match status" value="1"/>
</dbReference>
<evidence type="ECO:0000313" key="6">
    <source>
        <dbReference type="EMBL" id="GIH06039.1"/>
    </source>
</evidence>
<evidence type="ECO:0000313" key="7">
    <source>
        <dbReference type="Proteomes" id="UP000612899"/>
    </source>
</evidence>
<dbReference type="GO" id="GO:0051536">
    <property type="term" value="F:iron-sulfur cluster binding"/>
    <property type="evidence" value="ECO:0007669"/>
    <property type="project" value="UniProtKB-KW"/>
</dbReference>
<dbReference type="GO" id="GO:0046872">
    <property type="term" value="F:metal ion binding"/>
    <property type="evidence" value="ECO:0007669"/>
    <property type="project" value="UniProtKB-KW"/>
</dbReference>
<dbReference type="PANTHER" id="PTHR43273:SF8">
    <property type="entry name" value="RADICAL SAM DOMAIN PROTEIN"/>
    <property type="match status" value="1"/>
</dbReference>
<dbReference type="RefSeq" id="WP_203909860.1">
    <property type="nucleotide sequence ID" value="NZ_BONY01000023.1"/>
</dbReference>
<proteinExistence type="predicted"/>
<keyword evidence="3" id="KW-0408">Iron</keyword>
<evidence type="ECO:0000259" key="5">
    <source>
        <dbReference type="PROSITE" id="PS51918"/>
    </source>
</evidence>
<evidence type="ECO:0000256" key="4">
    <source>
        <dbReference type="ARBA" id="ARBA00023014"/>
    </source>
</evidence>
<protein>
    <recommendedName>
        <fullName evidence="5">Radical SAM core domain-containing protein</fullName>
    </recommendedName>
</protein>
<dbReference type="AlphaFoldDB" id="A0A8J3VG71"/>
<keyword evidence="4" id="KW-0411">Iron-sulfur</keyword>
<dbReference type="Gene3D" id="3.20.20.70">
    <property type="entry name" value="Aldolase class I"/>
    <property type="match status" value="1"/>
</dbReference>
<dbReference type="CDD" id="cd01335">
    <property type="entry name" value="Radical_SAM"/>
    <property type="match status" value="1"/>
</dbReference>
<dbReference type="NCBIfam" id="TIGR04269">
    <property type="entry name" value="SAM_SPASM_FxsB"/>
    <property type="match status" value="1"/>
</dbReference>
<dbReference type="InterPro" id="IPR026335">
    <property type="entry name" value="rSAM_SPASM_FxsB"/>
</dbReference>
<accession>A0A8J3VG71</accession>
<gene>
    <name evidence="6" type="ORF">Rhe02_41060</name>
</gene>
<dbReference type="SFLD" id="SFLDG01067">
    <property type="entry name" value="SPASM/twitch_domain_containing"/>
    <property type="match status" value="1"/>
</dbReference>
<evidence type="ECO:0000256" key="2">
    <source>
        <dbReference type="ARBA" id="ARBA00022723"/>
    </source>
</evidence>
<dbReference type="Proteomes" id="UP000612899">
    <property type="component" value="Unassembled WGS sequence"/>
</dbReference>
<dbReference type="EMBL" id="BONY01000023">
    <property type="protein sequence ID" value="GIH06039.1"/>
    <property type="molecule type" value="Genomic_DNA"/>
</dbReference>
<dbReference type="SFLD" id="SFLDG01072">
    <property type="entry name" value="dehydrogenase_like"/>
    <property type="match status" value="1"/>
</dbReference>
<comment type="caution">
    <text evidence="6">The sequence shown here is derived from an EMBL/GenBank/DDBJ whole genome shotgun (WGS) entry which is preliminary data.</text>
</comment>
<evidence type="ECO:0000256" key="1">
    <source>
        <dbReference type="ARBA" id="ARBA00022691"/>
    </source>
</evidence>
<dbReference type="InterPro" id="IPR058240">
    <property type="entry name" value="rSAM_sf"/>
</dbReference>
<dbReference type="GO" id="GO:0016491">
    <property type="term" value="F:oxidoreductase activity"/>
    <property type="evidence" value="ECO:0007669"/>
    <property type="project" value="InterPro"/>
</dbReference>
<name>A0A8J3VG71_9ACTN</name>
<organism evidence="6 7">
    <name type="scientific">Rhizocola hellebori</name>
    <dbReference type="NCBI Taxonomy" id="1392758"/>
    <lineage>
        <taxon>Bacteria</taxon>
        <taxon>Bacillati</taxon>
        <taxon>Actinomycetota</taxon>
        <taxon>Actinomycetes</taxon>
        <taxon>Micromonosporales</taxon>
        <taxon>Micromonosporaceae</taxon>
        <taxon>Rhizocola</taxon>
    </lineage>
</organism>
<feature type="domain" description="Radical SAM core" evidence="5">
    <location>
        <begin position="1"/>
        <end position="235"/>
    </location>
</feature>
<dbReference type="InterPro" id="IPR023867">
    <property type="entry name" value="Sulphatase_maturase_rSAM"/>
</dbReference>
<dbReference type="InterPro" id="IPR013785">
    <property type="entry name" value="Aldolase_TIM"/>
</dbReference>
<sequence length="760" mass="81752">MSQFVLKVHSRCDLACDHCYVYEHEDQSWRERPRVMTPAVIAQAAARIAEHAAASGLSTVHVVLHGGEPLLMGLAALGSAIGELRATIEPVAELDLRMQSNGVLLNEELCDLFAMHGVKVGISLDGGRMANDRHRRFPNGASSYGPVLAALQLLRRPEYRASFAGLLCTIDIANDPIEVYEALIAQRPPRIDLLLPHATWERPPPRPDDDPTPYATWLGTIYRRWVQDGKPVPIRMFDSLQSLARGGASGSEALGLDAADVIVIETDGAWEQADSMKTAYHGAPETGYDIFTHTAAQAALHPAIVARFGGLAALCDTCQACPVVAQCGGGLYAHRYRSESKFDNPSVYCADLKGLITIVGKGSPAQATAGSEAADSMPADLLDRMATGYGDAEAVQYLADTQLAFVRALLVAVAADATGSAAEAWKLLGRLEHEAPQAVKTVLTHPYVRAWAVHCLENEGADRDRLACLVAAAAIHGNVAVQVTVPVHDGAIHLPTLGTVRTVTPASGDAVLSVLAGGFTVRSGRSLLAIATDVPTEIWEPAWRVDFDGLRLVVEDSDPYRDCHEWTPGPRLTEAAAKLWTDSAMGAWQDIRRHVPEQVPGMRIGLAAITPLVDSQEGVNRAATSRHAFGALGTTSVGPRDLAVVLVHEFQHSKMGATLDLFDLLDPGYPKRLAVGWRKDPRPAEGVLQGIYAHLGVADIWRARAIAAPDPEAVSYFNIYRDWTTGAIDTLTASGALTQIGQRFVTRMGEVIAQWPMVKC</sequence>
<dbReference type="InterPro" id="IPR007197">
    <property type="entry name" value="rSAM"/>
</dbReference>
<keyword evidence="7" id="KW-1185">Reference proteome</keyword>
<keyword evidence="1" id="KW-0949">S-adenosyl-L-methionine</keyword>